<feature type="compositionally biased region" description="Basic residues" evidence="6">
    <location>
        <begin position="62"/>
        <end position="76"/>
    </location>
</feature>
<dbReference type="GO" id="GO:0003735">
    <property type="term" value="F:structural constituent of ribosome"/>
    <property type="evidence" value="ECO:0007669"/>
    <property type="project" value="InterPro"/>
</dbReference>
<gene>
    <name evidence="5" type="primary">rplD</name>
    <name evidence="7" type="ORF">US36_C0002G0059</name>
</gene>
<comment type="similarity">
    <text evidence="1 5">Belongs to the universal ribosomal protein uL4 family.</text>
</comment>
<evidence type="ECO:0000256" key="5">
    <source>
        <dbReference type="HAMAP-Rule" id="MF_01328"/>
    </source>
</evidence>
<dbReference type="GO" id="GO:1990904">
    <property type="term" value="C:ribonucleoprotein complex"/>
    <property type="evidence" value="ECO:0007669"/>
    <property type="project" value="UniProtKB-KW"/>
</dbReference>
<comment type="subunit">
    <text evidence="5">Part of the 50S ribosomal subunit.</text>
</comment>
<feature type="region of interest" description="Disordered" evidence="6">
    <location>
        <begin position="48"/>
        <end position="77"/>
    </location>
</feature>
<comment type="function">
    <text evidence="5">One of the primary rRNA binding proteins, this protein initially binds near the 5'-end of the 23S rRNA. It is important during the early stages of 50S assembly. It makes multiple contacts with different domains of the 23S rRNA in the assembled 50S subunit and ribosome.</text>
</comment>
<dbReference type="InterPro" id="IPR002136">
    <property type="entry name" value="Ribosomal_uL4"/>
</dbReference>
<evidence type="ECO:0000313" key="8">
    <source>
        <dbReference type="Proteomes" id="UP000034044"/>
    </source>
</evidence>
<dbReference type="GO" id="GO:0019843">
    <property type="term" value="F:rRNA binding"/>
    <property type="evidence" value="ECO:0007669"/>
    <property type="project" value="UniProtKB-UniRule"/>
</dbReference>
<evidence type="ECO:0000256" key="1">
    <source>
        <dbReference type="ARBA" id="ARBA00010528"/>
    </source>
</evidence>
<name>A0A0G0IGJ6_9BACT</name>
<dbReference type="Pfam" id="PF00573">
    <property type="entry name" value="Ribosomal_L4"/>
    <property type="match status" value="1"/>
</dbReference>
<comment type="function">
    <text evidence="5">Forms part of the polypeptide exit tunnel.</text>
</comment>
<keyword evidence="3 5" id="KW-0687">Ribonucleoprotein</keyword>
<evidence type="ECO:0000256" key="6">
    <source>
        <dbReference type="SAM" id="MobiDB-lite"/>
    </source>
</evidence>
<comment type="caution">
    <text evidence="7">The sequence shown here is derived from an EMBL/GenBank/DDBJ whole genome shotgun (WGS) entry which is preliminary data.</text>
</comment>
<dbReference type="InterPro" id="IPR023574">
    <property type="entry name" value="Ribosomal_uL4_dom_sf"/>
</dbReference>
<dbReference type="GO" id="GO:0005840">
    <property type="term" value="C:ribosome"/>
    <property type="evidence" value="ECO:0007669"/>
    <property type="project" value="UniProtKB-KW"/>
</dbReference>
<dbReference type="PANTHER" id="PTHR10746:SF6">
    <property type="entry name" value="LARGE RIBOSOMAL SUBUNIT PROTEIN UL4M"/>
    <property type="match status" value="1"/>
</dbReference>
<dbReference type="Proteomes" id="UP000034044">
    <property type="component" value="Unassembled WGS sequence"/>
</dbReference>
<reference evidence="7 8" key="1">
    <citation type="journal article" date="2015" name="Nature">
        <title>rRNA introns, odd ribosomes, and small enigmatic genomes across a large radiation of phyla.</title>
        <authorList>
            <person name="Brown C.T."/>
            <person name="Hug L.A."/>
            <person name="Thomas B.C."/>
            <person name="Sharon I."/>
            <person name="Castelle C.J."/>
            <person name="Singh A."/>
            <person name="Wilkins M.J."/>
            <person name="Williams K.H."/>
            <person name="Banfield J.F."/>
        </authorList>
    </citation>
    <scope>NUCLEOTIDE SEQUENCE [LARGE SCALE GENOMIC DNA]</scope>
</reference>
<dbReference type="InterPro" id="IPR013005">
    <property type="entry name" value="Ribosomal_uL4-like"/>
</dbReference>
<sequence length="210" mass="23514">MKIDVLNLKKEKSGTIDLPERIFGLKWNSDLVHQALLAQLANRREPIAHAKGRGEVSGGGKKPWKQKGTGRARHGSIRSPLWKGGGVTFGPTKEKIFAKKINKKMNRLAIFSVLSKRVNDNNLQVVDGLSNQLNKEKKTKTATKTLKNISNLKSTLLILPSSGKEAHRTISNLKNTDAISSYSLNVFDLMKYKNIIMEKEAVEEINKHYK</sequence>
<accession>A0A0G0IGJ6</accession>
<dbReference type="SUPFAM" id="SSF52166">
    <property type="entry name" value="Ribosomal protein L4"/>
    <property type="match status" value="1"/>
</dbReference>
<keyword evidence="5" id="KW-0699">rRNA-binding</keyword>
<dbReference type="NCBIfam" id="TIGR03953">
    <property type="entry name" value="rplD_bact"/>
    <property type="match status" value="1"/>
</dbReference>
<dbReference type="GO" id="GO:0006412">
    <property type="term" value="P:translation"/>
    <property type="evidence" value="ECO:0007669"/>
    <property type="project" value="UniProtKB-UniRule"/>
</dbReference>
<dbReference type="HAMAP" id="MF_01328_B">
    <property type="entry name" value="Ribosomal_uL4_B"/>
    <property type="match status" value="1"/>
</dbReference>
<organism evidence="7 8">
    <name type="scientific">Candidatus Wolfebacteria bacterium GW2011_GWC1_37_10</name>
    <dbReference type="NCBI Taxonomy" id="1619010"/>
    <lineage>
        <taxon>Bacteria</taxon>
        <taxon>Candidatus Wolfeibacteriota</taxon>
    </lineage>
</organism>
<keyword evidence="2 5" id="KW-0689">Ribosomal protein</keyword>
<dbReference type="PANTHER" id="PTHR10746">
    <property type="entry name" value="50S RIBOSOMAL PROTEIN L4"/>
    <property type="match status" value="1"/>
</dbReference>
<evidence type="ECO:0000313" key="7">
    <source>
        <dbReference type="EMBL" id="KKQ23334.1"/>
    </source>
</evidence>
<evidence type="ECO:0000256" key="3">
    <source>
        <dbReference type="ARBA" id="ARBA00023274"/>
    </source>
</evidence>
<dbReference type="PATRIC" id="fig|1619010.3.peg.109"/>
<protein>
    <recommendedName>
        <fullName evidence="4 5">Large ribosomal subunit protein uL4</fullName>
    </recommendedName>
</protein>
<dbReference type="AlphaFoldDB" id="A0A0G0IGJ6"/>
<evidence type="ECO:0000256" key="4">
    <source>
        <dbReference type="ARBA" id="ARBA00035244"/>
    </source>
</evidence>
<keyword evidence="5" id="KW-0694">RNA-binding</keyword>
<proteinExistence type="inferred from homology"/>
<dbReference type="Gene3D" id="3.40.1370.10">
    <property type="match status" value="1"/>
</dbReference>
<dbReference type="EMBL" id="LBSR01000002">
    <property type="protein sequence ID" value="KKQ23334.1"/>
    <property type="molecule type" value="Genomic_DNA"/>
</dbReference>
<evidence type="ECO:0000256" key="2">
    <source>
        <dbReference type="ARBA" id="ARBA00022980"/>
    </source>
</evidence>